<dbReference type="GeneID" id="19328921"/>
<proteinExistence type="predicted"/>
<evidence type="ECO:0000313" key="3">
    <source>
        <dbReference type="Proteomes" id="UP000014074"/>
    </source>
</evidence>
<dbReference type="HOGENOM" id="CLU_033652_0_0_1"/>
<evidence type="ECO:0000256" key="1">
    <source>
        <dbReference type="SAM" id="MobiDB-lite"/>
    </source>
</evidence>
<dbReference type="RefSeq" id="XP_007918810.1">
    <property type="nucleotide sequence ID" value="XM_007920619.1"/>
</dbReference>
<gene>
    <name evidence="2" type="ORF">UCRPA7_8100</name>
</gene>
<dbReference type="KEGG" id="tmn:UCRPA7_8100"/>
<accession>R8BAR5</accession>
<feature type="compositionally biased region" description="Low complexity" evidence="1">
    <location>
        <begin position="109"/>
        <end position="121"/>
    </location>
</feature>
<dbReference type="EMBL" id="KB933348">
    <property type="protein sequence ID" value="EON96413.1"/>
    <property type="molecule type" value="Genomic_DNA"/>
</dbReference>
<sequence>MQPGPGPNQPQQMMYNPQQQFPMGAQGPYPGGPNPGAMMPGAGPAGMMQNPGMPMGPNGQMAYQTPYTSGPYGAGVPTTAPQGQFPPNYMMAAGQMGGFPMNAGGMNPQQQQQQQQQQMMMRNMHPSQQNPAAMGASTPQRQFSGPQGTPNSAMSQQQSQFPTPQNQQGTPQSQTPTQAQQPPNNVTTPQTPTFPSTGQAAGVNGASASTPLSPGTESKEKERFTLLLDINQELLFELIQLKNTQDELKKEHAAASSSNTPEQQKEALDEEKAVHADWVQ</sequence>
<feature type="compositionally biased region" description="Low complexity" evidence="1">
    <location>
        <begin position="155"/>
        <end position="193"/>
    </location>
</feature>
<dbReference type="Proteomes" id="UP000014074">
    <property type="component" value="Unassembled WGS sequence"/>
</dbReference>
<name>R8BAR5_PHAM7</name>
<feature type="region of interest" description="Disordered" evidence="1">
    <location>
        <begin position="1"/>
        <end position="35"/>
    </location>
</feature>
<dbReference type="eggNOG" id="ENOG502S7XT">
    <property type="taxonomic scope" value="Eukaryota"/>
</dbReference>
<feature type="region of interest" description="Disordered" evidence="1">
    <location>
        <begin position="246"/>
        <end position="280"/>
    </location>
</feature>
<dbReference type="OrthoDB" id="2530523at2759"/>
<evidence type="ECO:0000313" key="2">
    <source>
        <dbReference type="EMBL" id="EON96413.1"/>
    </source>
</evidence>
<keyword evidence="3" id="KW-1185">Reference proteome</keyword>
<feature type="compositionally biased region" description="Basic and acidic residues" evidence="1">
    <location>
        <begin position="263"/>
        <end position="280"/>
    </location>
</feature>
<feature type="compositionally biased region" description="Polar residues" evidence="1">
    <location>
        <begin position="125"/>
        <end position="154"/>
    </location>
</feature>
<feature type="compositionally biased region" description="Polar residues" evidence="1">
    <location>
        <begin position="206"/>
        <end position="216"/>
    </location>
</feature>
<reference evidence="3" key="1">
    <citation type="journal article" date="2013" name="Genome Announc.">
        <title>Draft genome sequence of the ascomycete Phaeoacremonium aleophilum strain UCR-PA7, a causal agent of the esca disease complex in grapevines.</title>
        <authorList>
            <person name="Blanco-Ulate B."/>
            <person name="Rolshausen P."/>
            <person name="Cantu D."/>
        </authorList>
    </citation>
    <scope>NUCLEOTIDE SEQUENCE [LARGE SCALE GENOMIC DNA]</scope>
    <source>
        <strain evidence="3">UCR-PA7</strain>
    </source>
</reference>
<protein>
    <submittedName>
        <fullName evidence="2">Putative glutamine repeat protein-1 protein</fullName>
    </submittedName>
</protein>
<organism evidence="2 3">
    <name type="scientific">Phaeoacremonium minimum (strain UCR-PA7)</name>
    <name type="common">Esca disease fungus</name>
    <name type="synonym">Togninia minima</name>
    <dbReference type="NCBI Taxonomy" id="1286976"/>
    <lineage>
        <taxon>Eukaryota</taxon>
        <taxon>Fungi</taxon>
        <taxon>Dikarya</taxon>
        <taxon>Ascomycota</taxon>
        <taxon>Pezizomycotina</taxon>
        <taxon>Sordariomycetes</taxon>
        <taxon>Sordariomycetidae</taxon>
        <taxon>Togniniales</taxon>
        <taxon>Togniniaceae</taxon>
        <taxon>Phaeoacremonium</taxon>
    </lineage>
</organism>
<feature type="region of interest" description="Disordered" evidence="1">
    <location>
        <begin position="100"/>
        <end position="220"/>
    </location>
</feature>
<dbReference type="AlphaFoldDB" id="R8BAR5"/>
<feature type="compositionally biased region" description="Low complexity" evidence="1">
    <location>
        <begin position="9"/>
        <end position="28"/>
    </location>
</feature>